<dbReference type="InterPro" id="IPR027417">
    <property type="entry name" value="P-loop_NTPase"/>
</dbReference>
<sequence length="185" mass="20750">MSDLRITEALLYMDYLLRKERFRRGRWSEQKEVGKQVNREESTEDKTDPLRNRNTIFKMGISASACDCFRALCCKGPPPPRPEYDLVCIGLSGAGKTSLLSKLCGESPENVVSTTGRSSVVHQWKKKNMDRNLGGGEGRPRWIAICTNRGNICVDDMHLLLYQSSPLLLAVKTLKGRSACSKINI</sequence>
<dbReference type="RefSeq" id="XP_020852741.1">
    <property type="nucleotide sequence ID" value="XM_020997082.1"/>
</dbReference>
<feature type="region of interest" description="Disordered" evidence="1">
    <location>
        <begin position="28"/>
        <end position="50"/>
    </location>
</feature>
<keyword evidence="2" id="KW-1185">Reference proteome</keyword>
<proteinExistence type="predicted"/>
<organism evidence="2 3">
    <name type="scientific">Phascolarctos cinereus</name>
    <name type="common">Koala</name>
    <dbReference type="NCBI Taxonomy" id="38626"/>
    <lineage>
        <taxon>Eukaryota</taxon>
        <taxon>Metazoa</taxon>
        <taxon>Chordata</taxon>
        <taxon>Craniata</taxon>
        <taxon>Vertebrata</taxon>
        <taxon>Euteleostomi</taxon>
        <taxon>Mammalia</taxon>
        <taxon>Metatheria</taxon>
        <taxon>Diprotodontia</taxon>
        <taxon>Phascolarctidae</taxon>
        <taxon>Phascolarctos</taxon>
    </lineage>
</organism>
<dbReference type="SUPFAM" id="SSF52540">
    <property type="entry name" value="P-loop containing nucleoside triphosphate hydrolases"/>
    <property type="match status" value="1"/>
</dbReference>
<name>A0A6P5LAR5_PHACI</name>
<evidence type="ECO:0000313" key="3">
    <source>
        <dbReference type="RefSeq" id="XP_020852741.1"/>
    </source>
</evidence>
<evidence type="ECO:0000256" key="1">
    <source>
        <dbReference type="SAM" id="MobiDB-lite"/>
    </source>
</evidence>
<dbReference type="CTD" id="54622"/>
<dbReference type="PANTHER" id="PTHR46693:SF1">
    <property type="entry name" value="ADP-RIBOSYLATION FACTOR-LIKE PROTEIN 15"/>
    <property type="match status" value="1"/>
</dbReference>
<accession>A0A6P5LAR5</accession>
<dbReference type="InterPro" id="IPR042292">
    <property type="entry name" value="ARL15"/>
</dbReference>
<reference evidence="3" key="1">
    <citation type="submission" date="2025-08" db="UniProtKB">
        <authorList>
            <consortium name="RefSeq"/>
        </authorList>
    </citation>
    <scope>IDENTIFICATION</scope>
    <source>
        <tissue evidence="3">Spleen</tissue>
    </source>
</reference>
<dbReference type="Proteomes" id="UP000515140">
    <property type="component" value="Unplaced"/>
</dbReference>
<dbReference type="GeneID" id="110215458"/>
<dbReference type="Gene3D" id="3.40.50.300">
    <property type="entry name" value="P-loop containing nucleotide triphosphate hydrolases"/>
    <property type="match status" value="1"/>
</dbReference>
<evidence type="ECO:0000313" key="2">
    <source>
        <dbReference type="Proteomes" id="UP000515140"/>
    </source>
</evidence>
<dbReference type="AlphaFoldDB" id="A0A6P5LAR5"/>
<gene>
    <name evidence="3" type="primary">ARL15</name>
</gene>
<protein>
    <submittedName>
        <fullName evidence="3">ADP-ribosylation factor-like protein 15 isoform X9</fullName>
    </submittedName>
</protein>
<dbReference type="PANTHER" id="PTHR46693">
    <property type="entry name" value="ADP-RIBOSYLATION FACTOR-LIKE PROTEIN 15"/>
    <property type="match status" value="1"/>
</dbReference>